<dbReference type="SUPFAM" id="SSF56059">
    <property type="entry name" value="Glutathione synthetase ATP-binding domain-like"/>
    <property type="match status" value="1"/>
</dbReference>
<organism evidence="2 3">
    <name type="scientific">Croceitalea dokdonensis DOKDO 023</name>
    <dbReference type="NCBI Taxonomy" id="1300341"/>
    <lineage>
        <taxon>Bacteria</taxon>
        <taxon>Pseudomonadati</taxon>
        <taxon>Bacteroidota</taxon>
        <taxon>Flavobacteriia</taxon>
        <taxon>Flavobacteriales</taxon>
        <taxon>Flavobacteriaceae</taxon>
        <taxon>Croceitalea</taxon>
    </lineage>
</organism>
<protein>
    <submittedName>
        <fullName evidence="2">D-alanine-D-alanine ligase</fullName>
    </submittedName>
</protein>
<reference evidence="2 3" key="1">
    <citation type="submission" date="2015-09" db="EMBL/GenBank/DDBJ databases">
        <title>Genome sequence of the marine flavobacterium Croceitalea dokdonensis DOKDO 023 that contains proton- and sodium-pumping rhodopsins.</title>
        <authorList>
            <person name="Kwon S.-K."/>
            <person name="Lee H.K."/>
            <person name="Kwak M.-J."/>
            <person name="Kim J.F."/>
        </authorList>
    </citation>
    <scope>NUCLEOTIDE SEQUENCE [LARGE SCALE GENOMIC DNA]</scope>
    <source>
        <strain evidence="2 3">DOKDO 023</strain>
    </source>
</reference>
<keyword evidence="1" id="KW-0472">Membrane</keyword>
<dbReference type="Gene3D" id="3.30.1490.20">
    <property type="entry name" value="ATP-grasp fold, A domain"/>
    <property type="match status" value="1"/>
</dbReference>
<proteinExistence type="predicted"/>
<dbReference type="STRING" id="1300341.I595_1727"/>
<name>A0A0P7AFI6_9FLAO</name>
<dbReference type="Proteomes" id="UP000050280">
    <property type="component" value="Unassembled WGS sequence"/>
</dbReference>
<keyword evidence="1" id="KW-0812">Transmembrane</keyword>
<dbReference type="GO" id="GO:0016874">
    <property type="term" value="F:ligase activity"/>
    <property type="evidence" value="ECO:0007669"/>
    <property type="project" value="UniProtKB-KW"/>
</dbReference>
<dbReference type="AlphaFoldDB" id="A0A0P7AFI6"/>
<keyword evidence="2" id="KW-0436">Ligase</keyword>
<evidence type="ECO:0000313" key="3">
    <source>
        <dbReference type="Proteomes" id="UP000050280"/>
    </source>
</evidence>
<dbReference type="OrthoDB" id="9775266at2"/>
<evidence type="ECO:0000313" key="2">
    <source>
        <dbReference type="EMBL" id="KPM32078.1"/>
    </source>
</evidence>
<evidence type="ECO:0000256" key="1">
    <source>
        <dbReference type="SAM" id="Phobius"/>
    </source>
</evidence>
<dbReference type="GO" id="GO:0005524">
    <property type="term" value="F:ATP binding"/>
    <property type="evidence" value="ECO:0007669"/>
    <property type="project" value="InterPro"/>
</dbReference>
<dbReference type="EMBL" id="LDJX01000003">
    <property type="protein sequence ID" value="KPM32078.1"/>
    <property type="molecule type" value="Genomic_DNA"/>
</dbReference>
<dbReference type="RefSeq" id="WP_054558883.1">
    <property type="nucleotide sequence ID" value="NZ_LDJX01000003.1"/>
</dbReference>
<dbReference type="InterPro" id="IPR013815">
    <property type="entry name" value="ATP_grasp_subdomain_1"/>
</dbReference>
<comment type="caution">
    <text evidence="2">The sequence shown here is derived from an EMBL/GenBank/DDBJ whole genome shotgun (WGS) entry which is preliminary data.</text>
</comment>
<gene>
    <name evidence="2" type="ORF">I595_1727</name>
</gene>
<accession>A0A0P7AFI6</accession>
<sequence>MLSLKYKPWYIKLFNVEYWPSWFFYIPVWIQHTWLAIKTKNLFFFLSTNPAIDGFILSDSKFKTLQLVPEAYRPKMLFVNTTVSDSELFESMKSANINFPIILKPDIGFRGLKVSKIDNIDMLKAALTDLRVDYIIQEYIEAPLEVGIFYYRYPNEIKGHIPSVTVKAFLKITGDGNHSLAELVYQNPRALLQKDILCKKFSKIWNSVIPKGVVLTLEEIGNHNRGTKFINGNDLVDDALLEVFDNLSHSMKEFYFGRFDIKVASIEALKKEGDYKILEVNGVGGEPTHIYDSNTSVFKAWKDLCFTWRVAAKIAAINFEKGIEKPTYRKARAKWDLYASYKTKLYS</sequence>
<keyword evidence="3" id="KW-1185">Reference proteome</keyword>
<keyword evidence="1" id="KW-1133">Transmembrane helix</keyword>
<feature type="transmembrane region" description="Helical" evidence="1">
    <location>
        <begin position="20"/>
        <end position="37"/>
    </location>
</feature>